<comment type="caution">
    <text evidence="1">The sequence shown here is derived from an EMBL/GenBank/DDBJ whole genome shotgun (WGS) entry which is preliminary data.</text>
</comment>
<organism evidence="1 2">
    <name type="scientific">Aeromonas caviae</name>
    <name type="common">Aeromonas punctata</name>
    <dbReference type="NCBI Taxonomy" id="648"/>
    <lineage>
        <taxon>Bacteria</taxon>
        <taxon>Pseudomonadati</taxon>
        <taxon>Pseudomonadota</taxon>
        <taxon>Gammaproteobacteria</taxon>
        <taxon>Aeromonadales</taxon>
        <taxon>Aeromonadaceae</taxon>
        <taxon>Aeromonas</taxon>
    </lineage>
</organism>
<proteinExistence type="predicted"/>
<sequence length="166" mass="19267">MDSAESRISKIVNLINESKFGIHDLSRIISSDKDEHFRMNMPFELGIDYGAKIFKEGIWSSKQILILEEEKYRYQKALSDLSGSDIKNHNNEPSVAIKVVRDWFVVTENISADSGNKIWAKFNEFNAYLYDQAVENDGHDSVDDLQIVEIIRHIDYWLCQIHVQDL</sequence>
<evidence type="ECO:0000313" key="1">
    <source>
        <dbReference type="EMBL" id="GJA65606.1"/>
    </source>
</evidence>
<reference evidence="1" key="1">
    <citation type="submission" date="2021-07" db="EMBL/GenBank/DDBJ databases">
        <title>Draft genome sequence of carbapenem-resistant Aeromonas spp. in Japan.</title>
        <authorList>
            <person name="Maehana S."/>
            <person name="Suzuki M."/>
            <person name="Kitasato H."/>
        </authorList>
    </citation>
    <scope>NUCLEOTIDE SEQUENCE</scope>
    <source>
        <strain evidence="1">KAM351</strain>
    </source>
</reference>
<accession>A0AA37D307</accession>
<evidence type="ECO:0000313" key="2">
    <source>
        <dbReference type="Proteomes" id="UP000886934"/>
    </source>
</evidence>
<gene>
    <name evidence="1" type="ORF">KAM351_42170</name>
</gene>
<name>A0AA37D307_AERCA</name>
<dbReference type="EMBL" id="BPNN01000106">
    <property type="protein sequence ID" value="GJA65606.1"/>
    <property type="molecule type" value="Genomic_DNA"/>
</dbReference>
<dbReference type="RefSeq" id="WP_223924641.1">
    <property type="nucleotide sequence ID" value="NZ_BPNN01000106.1"/>
</dbReference>
<dbReference type="Proteomes" id="UP000886934">
    <property type="component" value="Unassembled WGS sequence"/>
</dbReference>
<protein>
    <submittedName>
        <fullName evidence="1">Uncharacterized protein</fullName>
    </submittedName>
</protein>
<dbReference type="AlphaFoldDB" id="A0AA37D307"/>